<gene>
    <name evidence="13 15" type="primary">lolB</name>
    <name evidence="15" type="ORF">CSC65_14135</name>
</gene>
<keyword evidence="7 13" id="KW-0653">Protein transport</keyword>
<dbReference type="HAMAP" id="MF_00233">
    <property type="entry name" value="LolB"/>
    <property type="match status" value="1"/>
</dbReference>
<keyword evidence="16" id="KW-1185">Reference proteome</keyword>
<keyword evidence="11 13" id="KW-0998">Cell outer membrane</keyword>
<evidence type="ECO:0000256" key="9">
    <source>
        <dbReference type="ARBA" id="ARBA00023139"/>
    </source>
</evidence>
<keyword evidence="5 13" id="KW-0813">Transport</keyword>
<comment type="function">
    <text evidence="13">Plays a critical role in the incorporation of lipoproteins in the outer membrane after they are released by the LolA protein.</text>
</comment>
<proteinExistence type="inferred from homology"/>
<feature type="chain" id="PRO_5046102799" description="Outer-membrane lipoprotein LolB" evidence="14">
    <location>
        <begin position="23"/>
        <end position="207"/>
    </location>
</feature>
<dbReference type="Proteomes" id="UP000788419">
    <property type="component" value="Unassembled WGS sequence"/>
</dbReference>
<evidence type="ECO:0000256" key="13">
    <source>
        <dbReference type="HAMAP-Rule" id="MF_00233"/>
    </source>
</evidence>
<protein>
    <recommendedName>
        <fullName evidence="4 13">Outer-membrane lipoprotein LolB</fullName>
    </recommendedName>
</protein>
<evidence type="ECO:0000313" key="16">
    <source>
        <dbReference type="Proteomes" id="UP000788419"/>
    </source>
</evidence>
<evidence type="ECO:0000256" key="2">
    <source>
        <dbReference type="ARBA" id="ARBA00009696"/>
    </source>
</evidence>
<keyword evidence="10 13" id="KW-0143">Chaperone</keyword>
<dbReference type="SUPFAM" id="SSF89392">
    <property type="entry name" value="Prokaryotic lipoproteins and lipoprotein localization factors"/>
    <property type="match status" value="1"/>
</dbReference>
<accession>A0ABQ6Z4S6</accession>
<reference evidence="15 16" key="1">
    <citation type="submission" date="2017-10" db="EMBL/GenBank/DDBJ databases">
        <title>Whole genome sequencing of members of genus Pseudoxanthomonas.</title>
        <authorList>
            <person name="Kumar S."/>
            <person name="Bansal K."/>
            <person name="Kaur A."/>
            <person name="Patil P."/>
            <person name="Sharma S."/>
            <person name="Patil P.B."/>
        </authorList>
    </citation>
    <scope>NUCLEOTIDE SEQUENCE [LARGE SCALE GENOMIC DNA]</scope>
    <source>
        <strain evidence="15 16">DSM 17801</strain>
    </source>
</reference>
<evidence type="ECO:0000256" key="14">
    <source>
        <dbReference type="SAM" id="SignalP"/>
    </source>
</evidence>
<dbReference type="PROSITE" id="PS51257">
    <property type="entry name" value="PROKAR_LIPOPROTEIN"/>
    <property type="match status" value="1"/>
</dbReference>
<comment type="subcellular location">
    <subcellularLocation>
        <location evidence="1 13">Cell outer membrane</location>
        <topology evidence="1 13">Lipid-anchor</topology>
    </subcellularLocation>
</comment>
<evidence type="ECO:0000313" key="15">
    <source>
        <dbReference type="EMBL" id="KAF1692643.1"/>
    </source>
</evidence>
<dbReference type="CDD" id="cd16326">
    <property type="entry name" value="LolB"/>
    <property type="match status" value="1"/>
</dbReference>
<keyword evidence="9 13" id="KW-0564">Palmitate</keyword>
<evidence type="ECO:0000256" key="11">
    <source>
        <dbReference type="ARBA" id="ARBA00023237"/>
    </source>
</evidence>
<organism evidence="15 16">
    <name type="scientific">Pseudoxanthomonas daejeonensis</name>
    <dbReference type="NCBI Taxonomy" id="266062"/>
    <lineage>
        <taxon>Bacteria</taxon>
        <taxon>Pseudomonadati</taxon>
        <taxon>Pseudomonadota</taxon>
        <taxon>Gammaproteobacteria</taxon>
        <taxon>Lysobacterales</taxon>
        <taxon>Lysobacteraceae</taxon>
        <taxon>Pseudoxanthomonas</taxon>
    </lineage>
</organism>
<dbReference type="Gene3D" id="2.50.20.10">
    <property type="entry name" value="Lipoprotein localisation LolA/LolB/LppX"/>
    <property type="match status" value="1"/>
</dbReference>
<feature type="signal peptide" evidence="14">
    <location>
        <begin position="1"/>
        <end position="22"/>
    </location>
</feature>
<evidence type="ECO:0000256" key="6">
    <source>
        <dbReference type="ARBA" id="ARBA00022729"/>
    </source>
</evidence>
<name>A0ABQ6Z4S6_9GAMM</name>
<evidence type="ECO:0000256" key="4">
    <source>
        <dbReference type="ARBA" id="ARBA00016202"/>
    </source>
</evidence>
<comment type="similarity">
    <text evidence="2 13">Belongs to the LolB family.</text>
</comment>
<evidence type="ECO:0000256" key="5">
    <source>
        <dbReference type="ARBA" id="ARBA00022448"/>
    </source>
</evidence>
<evidence type="ECO:0000256" key="7">
    <source>
        <dbReference type="ARBA" id="ARBA00022927"/>
    </source>
</evidence>
<keyword evidence="6 13" id="KW-0732">Signal</keyword>
<evidence type="ECO:0000256" key="3">
    <source>
        <dbReference type="ARBA" id="ARBA00011245"/>
    </source>
</evidence>
<keyword evidence="12 13" id="KW-0449">Lipoprotein</keyword>
<dbReference type="EMBL" id="PDWN01000015">
    <property type="protein sequence ID" value="KAF1692643.1"/>
    <property type="molecule type" value="Genomic_DNA"/>
</dbReference>
<dbReference type="Pfam" id="PF03550">
    <property type="entry name" value="LolB"/>
    <property type="match status" value="1"/>
</dbReference>
<evidence type="ECO:0000256" key="1">
    <source>
        <dbReference type="ARBA" id="ARBA00004459"/>
    </source>
</evidence>
<evidence type="ECO:0000256" key="12">
    <source>
        <dbReference type="ARBA" id="ARBA00023288"/>
    </source>
</evidence>
<evidence type="ECO:0000256" key="10">
    <source>
        <dbReference type="ARBA" id="ARBA00023186"/>
    </source>
</evidence>
<keyword evidence="8 13" id="KW-0472">Membrane</keyword>
<dbReference type="NCBIfam" id="TIGR00548">
    <property type="entry name" value="lolB"/>
    <property type="match status" value="1"/>
</dbReference>
<comment type="caution">
    <text evidence="15">The sequence shown here is derived from an EMBL/GenBank/DDBJ whole genome shotgun (WGS) entry which is preliminary data.</text>
</comment>
<dbReference type="InterPro" id="IPR029046">
    <property type="entry name" value="LolA/LolB/LppX"/>
</dbReference>
<sequence length="207" mass="22186">MPRLQPAGLALAAILLAGCTTAPPRPLPPAVDAGQAQAMQEQRRQQLEAIPQWAMQGRIAVNVADKGGSGRLEWQQQGMAYRVSLSAPVTRQSWQLSGEPGGATLEGLEGGPRSGPDAGVLLREATGWQIPLESMAWWVRGLPSPGAGELDFGADGRLQRVVAEGWTVEYQEWLPATAGWPAMPRRLQASREGARVRLVVDGWDAVP</sequence>
<comment type="subunit">
    <text evidence="3 13">Monomer.</text>
</comment>
<dbReference type="InterPro" id="IPR004565">
    <property type="entry name" value="OM_lipoprot_LolB"/>
</dbReference>
<evidence type="ECO:0000256" key="8">
    <source>
        <dbReference type="ARBA" id="ARBA00023136"/>
    </source>
</evidence>